<dbReference type="AlphaFoldDB" id="A0A0A7I3U5"/>
<dbReference type="RefSeq" id="WP_039196907.1">
    <property type="nucleotide sequence ID" value="NZ_CP007456.1"/>
</dbReference>
<organism evidence="2 3">
    <name type="scientific">Bifidobacterium catenulatum PV20-2</name>
    <dbReference type="NCBI Taxonomy" id="1447716"/>
    <lineage>
        <taxon>Bacteria</taxon>
        <taxon>Bacillati</taxon>
        <taxon>Actinomycetota</taxon>
        <taxon>Actinomycetes</taxon>
        <taxon>Bifidobacteriales</taxon>
        <taxon>Bifidobacteriaceae</taxon>
        <taxon>Bifidobacterium</taxon>
    </lineage>
</organism>
<gene>
    <name evidence="2" type="ORF">AH68_01285</name>
</gene>
<evidence type="ECO:0000313" key="3">
    <source>
        <dbReference type="Proteomes" id="UP000030625"/>
    </source>
</evidence>
<name>A0A0A7I3U5_9BIFI</name>
<evidence type="ECO:0000256" key="1">
    <source>
        <dbReference type="SAM" id="MobiDB-lite"/>
    </source>
</evidence>
<dbReference type="STRING" id="1447716.AH68_01285"/>
<feature type="compositionally biased region" description="Basic and acidic residues" evidence="1">
    <location>
        <begin position="35"/>
        <end position="51"/>
    </location>
</feature>
<dbReference type="EMBL" id="CP007456">
    <property type="protein sequence ID" value="AIZ13880.1"/>
    <property type="molecule type" value="Genomic_DNA"/>
</dbReference>
<protein>
    <recommendedName>
        <fullName evidence="4">DUF3039 domain-containing protein</fullName>
    </recommendedName>
</protein>
<accession>A0A0A7I3U5</accession>
<dbReference type="InterPro" id="IPR021400">
    <property type="entry name" value="DUF3039"/>
</dbReference>
<dbReference type="Pfam" id="PF11238">
    <property type="entry name" value="DUF3039"/>
    <property type="match status" value="1"/>
</dbReference>
<dbReference type="KEGG" id="bka:AH68_01285"/>
<evidence type="ECO:0008006" key="4">
    <source>
        <dbReference type="Google" id="ProtNLM"/>
    </source>
</evidence>
<dbReference type="Proteomes" id="UP000030625">
    <property type="component" value="Chromosome"/>
</dbReference>
<feature type="region of interest" description="Disordered" evidence="1">
    <location>
        <begin position="1"/>
        <end position="51"/>
    </location>
</feature>
<sequence length="108" mass="11999">MAFSMFGDRDGFIDEADPVSPLSNPDAGTGTAVLERPEEETKLDDGGNGDADRFAHYVSRDRIAESRRTGRPVVALCGKVWVPKRDPSQFPVCPDCKRIYDEMMNSNF</sequence>
<evidence type="ECO:0000313" key="2">
    <source>
        <dbReference type="EMBL" id="AIZ13880.1"/>
    </source>
</evidence>
<reference evidence="2 3" key="1">
    <citation type="journal article" date="2015" name="Genome Announc.">
        <title>Complete and Assembled Genome Sequence of Bifidobacterium kashiwanohense PV20-2, Isolated from the Feces of an Anemic Kenyan Infant.</title>
        <authorList>
            <person name="Vazquez-Gutierrez P."/>
            <person name="Lacroix C."/>
            <person name="Chassard C."/>
            <person name="Klumpp J."/>
            <person name="Jans C."/>
            <person name="Stevens M.J."/>
        </authorList>
    </citation>
    <scope>NUCLEOTIDE SEQUENCE [LARGE SCALE GENOMIC DNA]</scope>
    <source>
        <strain evidence="2 3">PV20-2</strain>
    </source>
</reference>
<proteinExistence type="predicted"/>
<dbReference type="HOGENOM" id="CLU_142113_1_0_11"/>